<organism evidence="9 10">
    <name type="scientific">Dillenia turbinata</name>
    <dbReference type="NCBI Taxonomy" id="194707"/>
    <lineage>
        <taxon>Eukaryota</taxon>
        <taxon>Viridiplantae</taxon>
        <taxon>Streptophyta</taxon>
        <taxon>Embryophyta</taxon>
        <taxon>Tracheophyta</taxon>
        <taxon>Spermatophyta</taxon>
        <taxon>Magnoliopsida</taxon>
        <taxon>eudicotyledons</taxon>
        <taxon>Gunneridae</taxon>
        <taxon>Pentapetalae</taxon>
        <taxon>Dilleniales</taxon>
        <taxon>Dilleniaceae</taxon>
        <taxon>Dillenia</taxon>
    </lineage>
</organism>
<evidence type="ECO:0000256" key="7">
    <source>
        <dbReference type="ARBA" id="ARBA00023315"/>
    </source>
</evidence>
<feature type="domain" description="Glycerol-3-phosphate acyltransferase RAM2/GPAT1-8 HAD-like" evidence="8">
    <location>
        <begin position="25"/>
        <end position="90"/>
    </location>
</feature>
<keyword evidence="7" id="KW-0012">Acyltransferase</keyword>
<dbReference type="EMBL" id="JBAMMX010000019">
    <property type="protein sequence ID" value="KAK6922087.1"/>
    <property type="molecule type" value="Genomic_DNA"/>
</dbReference>
<comment type="caution">
    <text evidence="9">The sequence shown here is derived from an EMBL/GenBank/DDBJ whole genome shotgun (WGS) entry which is preliminary data.</text>
</comment>
<protein>
    <recommendedName>
        <fullName evidence="8">Glycerol-3-phosphate acyltransferase RAM2/GPAT1-8 HAD-like domain-containing protein</fullName>
    </recommendedName>
</protein>
<dbReference type="GO" id="GO:0016791">
    <property type="term" value="F:phosphatase activity"/>
    <property type="evidence" value="ECO:0007669"/>
    <property type="project" value="TreeGrafter"/>
</dbReference>
<proteinExistence type="inferred from homology"/>
<evidence type="ECO:0000313" key="9">
    <source>
        <dbReference type="EMBL" id="KAK6922087.1"/>
    </source>
</evidence>
<evidence type="ECO:0000256" key="5">
    <source>
        <dbReference type="ARBA" id="ARBA00022989"/>
    </source>
</evidence>
<dbReference type="AlphaFoldDB" id="A0AAN8V3N4"/>
<keyword evidence="3" id="KW-0808">Transferase</keyword>
<dbReference type="Pfam" id="PF23270">
    <property type="entry name" value="HAD_RAM2_N"/>
    <property type="match status" value="1"/>
</dbReference>
<keyword evidence="4" id="KW-0812">Transmembrane</keyword>
<evidence type="ECO:0000256" key="3">
    <source>
        <dbReference type="ARBA" id="ARBA00022679"/>
    </source>
</evidence>
<evidence type="ECO:0000256" key="2">
    <source>
        <dbReference type="ARBA" id="ARBA00007937"/>
    </source>
</evidence>
<gene>
    <name evidence="9" type="ORF">RJ641_012594</name>
</gene>
<keyword evidence="10" id="KW-1185">Reference proteome</keyword>
<dbReference type="GO" id="GO:0010143">
    <property type="term" value="P:cutin biosynthetic process"/>
    <property type="evidence" value="ECO:0007669"/>
    <property type="project" value="TreeGrafter"/>
</dbReference>
<comment type="similarity">
    <text evidence="2">Belongs to the GPAT/DAPAT family.</text>
</comment>
<keyword evidence="5" id="KW-1133">Transmembrane helix</keyword>
<comment type="subcellular location">
    <subcellularLocation>
        <location evidence="1">Membrane</location>
    </subcellularLocation>
</comment>
<reference evidence="9 10" key="1">
    <citation type="submission" date="2023-12" db="EMBL/GenBank/DDBJ databases">
        <title>A high-quality genome assembly for Dillenia turbinata (Dilleniales).</title>
        <authorList>
            <person name="Chanderbali A."/>
        </authorList>
    </citation>
    <scope>NUCLEOTIDE SEQUENCE [LARGE SCALE GENOMIC DNA]</scope>
    <source>
        <strain evidence="9">LSX21</strain>
        <tissue evidence="9">Leaf</tissue>
    </source>
</reference>
<evidence type="ECO:0000256" key="4">
    <source>
        <dbReference type="ARBA" id="ARBA00022692"/>
    </source>
</evidence>
<evidence type="ECO:0000256" key="6">
    <source>
        <dbReference type="ARBA" id="ARBA00023136"/>
    </source>
</evidence>
<dbReference type="Proteomes" id="UP001370490">
    <property type="component" value="Unassembled WGS sequence"/>
</dbReference>
<name>A0AAN8V3N4_9MAGN</name>
<evidence type="ECO:0000313" key="10">
    <source>
        <dbReference type="Proteomes" id="UP001370490"/>
    </source>
</evidence>
<evidence type="ECO:0000256" key="1">
    <source>
        <dbReference type="ARBA" id="ARBA00004370"/>
    </source>
</evidence>
<sequence>MLTQQNMQCFLSFISPICTLSHGVLGVDKVFGTEIATYKGRATGFVCQPGTLTGKYKEKALLKAFGAIRPHVGLGHCPTDFPFMALCKEGDIVPATKPEDKAVPSDKLPKPITFQDGRLVQKPKPFISLLTILWFPISRETHLQFLTSTQAICLVFSSFDPIEAF</sequence>
<dbReference type="PANTHER" id="PTHR15486">
    <property type="entry name" value="ANCIENT UBIQUITOUS PROTEIN"/>
    <property type="match status" value="1"/>
</dbReference>
<accession>A0AAN8V3N4</accession>
<dbReference type="GO" id="GO:0016020">
    <property type="term" value="C:membrane"/>
    <property type="evidence" value="ECO:0007669"/>
    <property type="project" value="UniProtKB-SubCell"/>
</dbReference>
<keyword evidence="6" id="KW-0472">Membrane</keyword>
<dbReference type="GO" id="GO:0090447">
    <property type="term" value="F:glycerol-3-phosphate 2-O-acyltransferase activity"/>
    <property type="evidence" value="ECO:0007669"/>
    <property type="project" value="TreeGrafter"/>
</dbReference>
<evidence type="ECO:0000259" key="8">
    <source>
        <dbReference type="Pfam" id="PF23270"/>
    </source>
</evidence>
<dbReference type="InterPro" id="IPR056462">
    <property type="entry name" value="HAD_RAM2/GPAT1-8"/>
</dbReference>
<dbReference type="PANTHER" id="PTHR15486:SF96">
    <property type="entry name" value="LIPID DROPLET-REGULATING VLDL ASSEMBLY FACTOR AUP1"/>
    <property type="match status" value="1"/>
</dbReference>